<dbReference type="WBParaSite" id="NBR_0002151801-mRNA-1">
    <property type="protein sequence ID" value="NBR_0002151801-mRNA-1"/>
    <property type="gene ID" value="NBR_0002151801"/>
</dbReference>
<keyword evidence="2" id="KW-1185">Reference proteome</keyword>
<dbReference type="Proteomes" id="UP000271162">
    <property type="component" value="Unassembled WGS sequence"/>
</dbReference>
<sequence length="101" mass="11382">MMMTITDESATSSTVEIVKHIRSTFQRYYIQSSTERPRGRRLFMGAGVSDCTPQWSVEPKSDLLVTHFDPKLLTIVDTSVSECGIRAILPHCSFDGWEKAV</sequence>
<protein>
    <submittedName>
        <fullName evidence="3">SAM-dependent MTase TRM10-type domain-containing protein</fullName>
    </submittedName>
</protein>
<evidence type="ECO:0000313" key="2">
    <source>
        <dbReference type="Proteomes" id="UP000271162"/>
    </source>
</evidence>
<reference evidence="3" key="1">
    <citation type="submission" date="2017-02" db="UniProtKB">
        <authorList>
            <consortium name="WormBaseParasite"/>
        </authorList>
    </citation>
    <scope>IDENTIFICATION</scope>
</reference>
<reference evidence="1 2" key="2">
    <citation type="submission" date="2018-11" db="EMBL/GenBank/DDBJ databases">
        <authorList>
            <consortium name="Pathogen Informatics"/>
        </authorList>
    </citation>
    <scope>NUCLEOTIDE SEQUENCE [LARGE SCALE GENOMIC DNA]</scope>
</reference>
<dbReference type="EMBL" id="UYSL01026466">
    <property type="protein sequence ID" value="VDL85453.1"/>
    <property type="molecule type" value="Genomic_DNA"/>
</dbReference>
<evidence type="ECO:0000313" key="3">
    <source>
        <dbReference type="WBParaSite" id="NBR_0002151801-mRNA-1"/>
    </source>
</evidence>
<evidence type="ECO:0000313" key="1">
    <source>
        <dbReference type="EMBL" id="VDL85453.1"/>
    </source>
</evidence>
<gene>
    <name evidence="1" type="ORF">NBR_LOCUS21519</name>
</gene>
<dbReference type="AlphaFoldDB" id="A0A0N4YW96"/>
<accession>A0A0N4YW96</accession>
<name>A0A0N4YW96_NIPBR</name>
<proteinExistence type="predicted"/>
<organism evidence="3">
    <name type="scientific">Nippostrongylus brasiliensis</name>
    <name type="common">Rat hookworm</name>
    <dbReference type="NCBI Taxonomy" id="27835"/>
    <lineage>
        <taxon>Eukaryota</taxon>
        <taxon>Metazoa</taxon>
        <taxon>Ecdysozoa</taxon>
        <taxon>Nematoda</taxon>
        <taxon>Chromadorea</taxon>
        <taxon>Rhabditida</taxon>
        <taxon>Rhabditina</taxon>
        <taxon>Rhabditomorpha</taxon>
        <taxon>Strongyloidea</taxon>
        <taxon>Heligmosomidae</taxon>
        <taxon>Nippostrongylus</taxon>
    </lineage>
</organism>